<dbReference type="InterPro" id="IPR003594">
    <property type="entry name" value="HATPase_dom"/>
</dbReference>
<keyword evidence="7 13" id="KW-0418">Kinase</keyword>
<feature type="domain" description="HAMP" evidence="12">
    <location>
        <begin position="161"/>
        <end position="211"/>
    </location>
</feature>
<evidence type="ECO:0000256" key="4">
    <source>
        <dbReference type="ARBA" id="ARBA00022553"/>
    </source>
</evidence>
<keyword evidence="9" id="KW-0902">Two-component regulatory system</keyword>
<name>A0A2P8Q9Q0_9ACTN</name>
<dbReference type="EMBL" id="PYBJ01000007">
    <property type="protein sequence ID" value="PSM42964.1"/>
    <property type="molecule type" value="Genomic_DNA"/>
</dbReference>
<dbReference type="PANTHER" id="PTHR45436:SF5">
    <property type="entry name" value="SENSOR HISTIDINE KINASE TRCS"/>
    <property type="match status" value="1"/>
</dbReference>
<evidence type="ECO:0000256" key="3">
    <source>
        <dbReference type="ARBA" id="ARBA00012438"/>
    </source>
</evidence>
<dbReference type="PANTHER" id="PTHR45436">
    <property type="entry name" value="SENSOR HISTIDINE KINASE YKOH"/>
    <property type="match status" value="1"/>
</dbReference>
<keyword evidence="8" id="KW-1133">Transmembrane helix</keyword>
<protein>
    <recommendedName>
        <fullName evidence="3">histidine kinase</fullName>
        <ecNumber evidence="3">2.7.13.3</ecNumber>
    </recommendedName>
</protein>
<evidence type="ECO:0000256" key="1">
    <source>
        <dbReference type="ARBA" id="ARBA00000085"/>
    </source>
</evidence>
<dbReference type="Gene3D" id="1.10.287.130">
    <property type="match status" value="1"/>
</dbReference>
<evidence type="ECO:0000256" key="5">
    <source>
        <dbReference type="ARBA" id="ARBA00022679"/>
    </source>
</evidence>
<sequence length="411" mass="44239">MRTRALLNWRSLRWKIALLVSVACCAVALSVAVLVHHSTLTRSMNDGAAKALTALSFSMERYEQDAAPPAGLVTDPVAIPDDLLRRLSGGPGDATWYDGDPVHPAMWAARTHGGMPLAVRVDMTPDLLTRRALDRHMLQYSAMALAVIVPMSALTAELPNRRLRRVARTARRIADGDLAARISAGGGTGDEIGAIYAAVDSMADSLHARLRAEQRFTADVAHELRTPLMGLVVAGELLPESEATDMVRDRLEVLRRLVEELLEISRLDAGVETADPRAVPLAAVVLDSLRRTGLDARFTSRGEPTVNTDPRHLDRVVANLVINAHRHGRGPVEVEVTDRLVSVRDHGPGFPEELVLNGPQRFRTGASERGHGHGLGLTIALGHARVIGASLDLRNAPDGGAVAELRLPPGS</sequence>
<dbReference type="CDD" id="cd06225">
    <property type="entry name" value="HAMP"/>
    <property type="match status" value="1"/>
</dbReference>
<dbReference type="InterPro" id="IPR036097">
    <property type="entry name" value="HisK_dim/P_sf"/>
</dbReference>
<dbReference type="SUPFAM" id="SSF55874">
    <property type="entry name" value="ATPase domain of HSP90 chaperone/DNA topoisomerase II/histidine kinase"/>
    <property type="match status" value="1"/>
</dbReference>
<dbReference type="SUPFAM" id="SSF158472">
    <property type="entry name" value="HAMP domain-like"/>
    <property type="match status" value="1"/>
</dbReference>
<comment type="caution">
    <text evidence="13">The sequence shown here is derived from an EMBL/GenBank/DDBJ whole genome shotgun (WGS) entry which is preliminary data.</text>
</comment>
<evidence type="ECO:0000259" key="12">
    <source>
        <dbReference type="PROSITE" id="PS50885"/>
    </source>
</evidence>
<comment type="subcellular location">
    <subcellularLocation>
        <location evidence="2">Cell membrane</location>
    </subcellularLocation>
</comment>
<evidence type="ECO:0000256" key="10">
    <source>
        <dbReference type="ARBA" id="ARBA00023136"/>
    </source>
</evidence>
<accession>A0A2P8Q9Q0</accession>
<evidence type="ECO:0000259" key="11">
    <source>
        <dbReference type="PROSITE" id="PS50109"/>
    </source>
</evidence>
<dbReference type="InterPro" id="IPR003661">
    <property type="entry name" value="HisK_dim/P_dom"/>
</dbReference>
<dbReference type="SMART" id="SM00387">
    <property type="entry name" value="HATPase_c"/>
    <property type="match status" value="1"/>
</dbReference>
<dbReference type="InterPro" id="IPR004358">
    <property type="entry name" value="Sig_transdc_His_kin-like_C"/>
</dbReference>
<evidence type="ECO:0000256" key="2">
    <source>
        <dbReference type="ARBA" id="ARBA00004236"/>
    </source>
</evidence>
<evidence type="ECO:0000256" key="6">
    <source>
        <dbReference type="ARBA" id="ARBA00022692"/>
    </source>
</evidence>
<dbReference type="SMART" id="SM00388">
    <property type="entry name" value="HisKA"/>
    <property type="match status" value="1"/>
</dbReference>
<dbReference type="SMART" id="SM00304">
    <property type="entry name" value="HAMP"/>
    <property type="match status" value="1"/>
</dbReference>
<dbReference type="OrthoDB" id="9786919at2"/>
<gene>
    <name evidence="13" type="ORF">C6Y14_12335</name>
</gene>
<dbReference type="InterPro" id="IPR005467">
    <property type="entry name" value="His_kinase_dom"/>
</dbReference>
<dbReference type="InterPro" id="IPR003660">
    <property type="entry name" value="HAMP_dom"/>
</dbReference>
<dbReference type="Pfam" id="PF00672">
    <property type="entry name" value="HAMP"/>
    <property type="match status" value="1"/>
</dbReference>
<dbReference type="AlphaFoldDB" id="A0A2P8Q9Q0"/>
<dbReference type="PROSITE" id="PS50885">
    <property type="entry name" value="HAMP"/>
    <property type="match status" value="1"/>
</dbReference>
<dbReference type="Pfam" id="PF00512">
    <property type="entry name" value="HisKA"/>
    <property type="match status" value="1"/>
</dbReference>
<dbReference type="Proteomes" id="UP000240429">
    <property type="component" value="Unassembled WGS sequence"/>
</dbReference>
<keyword evidence="10" id="KW-0472">Membrane</keyword>
<evidence type="ECO:0000313" key="13">
    <source>
        <dbReference type="EMBL" id="PSM42964.1"/>
    </source>
</evidence>
<keyword evidence="14" id="KW-1185">Reference proteome</keyword>
<dbReference type="PRINTS" id="PR00344">
    <property type="entry name" value="BCTRLSENSOR"/>
</dbReference>
<keyword evidence="6" id="KW-0812">Transmembrane</keyword>
<reference evidence="13 14" key="1">
    <citation type="submission" date="2018-03" db="EMBL/GenBank/DDBJ databases">
        <title>Streptomyces dioscori sp. nov., a novel endophytic actinobacterium isolated from bulbil of Dioscorea bulbifera L.</title>
        <authorList>
            <person name="Zhikuan W."/>
        </authorList>
    </citation>
    <scope>NUCLEOTIDE SEQUENCE [LARGE SCALE GENOMIC DNA]</scope>
    <source>
        <strain evidence="13 14">A217</strain>
    </source>
</reference>
<evidence type="ECO:0000256" key="9">
    <source>
        <dbReference type="ARBA" id="ARBA00023012"/>
    </source>
</evidence>
<evidence type="ECO:0000256" key="8">
    <source>
        <dbReference type="ARBA" id="ARBA00022989"/>
    </source>
</evidence>
<organism evidence="13 14">
    <name type="scientific">Streptomyces dioscori</name>
    <dbReference type="NCBI Taxonomy" id="2109333"/>
    <lineage>
        <taxon>Bacteria</taxon>
        <taxon>Bacillati</taxon>
        <taxon>Actinomycetota</taxon>
        <taxon>Actinomycetes</taxon>
        <taxon>Kitasatosporales</taxon>
        <taxon>Streptomycetaceae</taxon>
        <taxon>Streptomyces</taxon>
        <taxon>Streptomyces aurantiacus group</taxon>
    </lineage>
</organism>
<dbReference type="InterPro" id="IPR050428">
    <property type="entry name" value="TCS_sensor_his_kinase"/>
</dbReference>
<dbReference type="Gene3D" id="3.30.565.10">
    <property type="entry name" value="Histidine kinase-like ATPase, C-terminal domain"/>
    <property type="match status" value="1"/>
</dbReference>
<proteinExistence type="predicted"/>
<dbReference type="Gene3D" id="6.10.340.10">
    <property type="match status" value="1"/>
</dbReference>
<dbReference type="RefSeq" id="WP_107016646.1">
    <property type="nucleotide sequence ID" value="NZ_KZ679041.1"/>
</dbReference>
<dbReference type="InterPro" id="IPR036890">
    <property type="entry name" value="HATPase_C_sf"/>
</dbReference>
<dbReference type="CDD" id="cd00082">
    <property type="entry name" value="HisKA"/>
    <property type="match status" value="1"/>
</dbReference>
<keyword evidence="4" id="KW-0597">Phosphoprotein</keyword>
<keyword evidence="5" id="KW-0808">Transferase</keyword>
<dbReference type="PROSITE" id="PS50109">
    <property type="entry name" value="HIS_KIN"/>
    <property type="match status" value="1"/>
</dbReference>
<dbReference type="EC" id="2.7.13.3" evidence="3"/>
<evidence type="ECO:0000313" key="14">
    <source>
        <dbReference type="Proteomes" id="UP000240429"/>
    </source>
</evidence>
<dbReference type="GO" id="GO:0005886">
    <property type="term" value="C:plasma membrane"/>
    <property type="evidence" value="ECO:0007669"/>
    <property type="project" value="UniProtKB-SubCell"/>
</dbReference>
<dbReference type="GO" id="GO:0000155">
    <property type="term" value="F:phosphorelay sensor kinase activity"/>
    <property type="evidence" value="ECO:0007669"/>
    <property type="project" value="InterPro"/>
</dbReference>
<feature type="domain" description="Histidine kinase" evidence="11">
    <location>
        <begin position="219"/>
        <end position="411"/>
    </location>
</feature>
<dbReference type="SUPFAM" id="SSF47384">
    <property type="entry name" value="Homodimeric domain of signal transducing histidine kinase"/>
    <property type="match status" value="1"/>
</dbReference>
<comment type="catalytic activity">
    <reaction evidence="1">
        <text>ATP + protein L-histidine = ADP + protein N-phospho-L-histidine.</text>
        <dbReference type="EC" id="2.7.13.3"/>
    </reaction>
</comment>
<dbReference type="Pfam" id="PF02518">
    <property type="entry name" value="HATPase_c"/>
    <property type="match status" value="1"/>
</dbReference>
<evidence type="ECO:0000256" key="7">
    <source>
        <dbReference type="ARBA" id="ARBA00022777"/>
    </source>
</evidence>